<feature type="region of interest" description="Disordered" evidence="1">
    <location>
        <begin position="1"/>
        <end position="51"/>
    </location>
</feature>
<dbReference type="Proteomes" id="UP000780801">
    <property type="component" value="Unassembled WGS sequence"/>
</dbReference>
<dbReference type="OrthoDB" id="2447930at2759"/>
<feature type="region of interest" description="Disordered" evidence="1">
    <location>
        <begin position="243"/>
        <end position="366"/>
    </location>
</feature>
<feature type="compositionally biased region" description="Polar residues" evidence="1">
    <location>
        <begin position="109"/>
        <end position="119"/>
    </location>
</feature>
<dbReference type="Pfam" id="PF20636">
    <property type="entry name" value="SMN_G2-BD"/>
    <property type="match status" value="1"/>
</dbReference>
<evidence type="ECO:0000259" key="2">
    <source>
        <dbReference type="Pfam" id="PF20636"/>
    </source>
</evidence>
<accession>A0A9P6FQ24</accession>
<name>A0A9P6FQ24_9FUNG</name>
<feature type="compositionally biased region" description="Basic and acidic residues" evidence="1">
    <location>
        <begin position="20"/>
        <end position="29"/>
    </location>
</feature>
<feature type="domain" description="Survival Motor Neuron Gemin2-binding" evidence="2">
    <location>
        <begin position="52"/>
        <end position="75"/>
    </location>
</feature>
<organism evidence="3 4">
    <name type="scientific">Lunasporangiospora selenospora</name>
    <dbReference type="NCBI Taxonomy" id="979761"/>
    <lineage>
        <taxon>Eukaryota</taxon>
        <taxon>Fungi</taxon>
        <taxon>Fungi incertae sedis</taxon>
        <taxon>Mucoromycota</taxon>
        <taxon>Mortierellomycotina</taxon>
        <taxon>Mortierellomycetes</taxon>
        <taxon>Mortierellales</taxon>
        <taxon>Mortierellaceae</taxon>
        <taxon>Lunasporangiospora</taxon>
    </lineage>
</organism>
<feature type="non-terminal residue" evidence="3">
    <location>
        <position position="1"/>
    </location>
</feature>
<dbReference type="InterPro" id="IPR049481">
    <property type="entry name" value="SMN_G2-BD"/>
</dbReference>
<comment type="caution">
    <text evidence="3">The sequence shown here is derived from an EMBL/GenBank/DDBJ whole genome shotgun (WGS) entry which is preliminary data.</text>
</comment>
<dbReference type="CDD" id="cd22851">
    <property type="entry name" value="SMN_N"/>
    <property type="match status" value="1"/>
</dbReference>
<gene>
    <name evidence="3" type="ORF">BGW38_004244</name>
</gene>
<evidence type="ECO:0000256" key="1">
    <source>
        <dbReference type="SAM" id="MobiDB-lite"/>
    </source>
</evidence>
<feature type="compositionally biased region" description="Basic and acidic residues" evidence="1">
    <location>
        <begin position="120"/>
        <end position="133"/>
    </location>
</feature>
<feature type="compositionally biased region" description="Basic and acidic residues" evidence="1">
    <location>
        <begin position="73"/>
        <end position="86"/>
    </location>
</feature>
<dbReference type="AlphaFoldDB" id="A0A9P6FQ24"/>
<reference evidence="3" key="1">
    <citation type="journal article" date="2020" name="Fungal Divers.">
        <title>Resolving the Mortierellaceae phylogeny through synthesis of multi-gene phylogenetics and phylogenomics.</title>
        <authorList>
            <person name="Vandepol N."/>
            <person name="Liber J."/>
            <person name="Desiro A."/>
            <person name="Na H."/>
            <person name="Kennedy M."/>
            <person name="Barry K."/>
            <person name="Grigoriev I.V."/>
            <person name="Miller A.N."/>
            <person name="O'Donnell K."/>
            <person name="Stajich J.E."/>
            <person name="Bonito G."/>
        </authorList>
    </citation>
    <scope>NUCLEOTIDE SEQUENCE</scope>
    <source>
        <strain evidence="3">KOD1015</strain>
    </source>
</reference>
<keyword evidence="4" id="KW-1185">Reference proteome</keyword>
<protein>
    <recommendedName>
        <fullName evidence="2">Survival Motor Neuron Gemin2-binding domain-containing protein</fullName>
    </recommendedName>
</protein>
<dbReference type="EMBL" id="JAABOA010002727">
    <property type="protein sequence ID" value="KAF9579478.1"/>
    <property type="molecule type" value="Genomic_DNA"/>
</dbReference>
<feature type="compositionally biased region" description="Acidic residues" evidence="1">
    <location>
        <begin position="30"/>
        <end position="46"/>
    </location>
</feature>
<feature type="compositionally biased region" description="Acidic residues" evidence="1">
    <location>
        <begin position="273"/>
        <end position="288"/>
    </location>
</feature>
<evidence type="ECO:0000313" key="3">
    <source>
        <dbReference type="EMBL" id="KAF9579478.1"/>
    </source>
</evidence>
<evidence type="ECO:0000313" key="4">
    <source>
        <dbReference type="Proteomes" id="UP000780801"/>
    </source>
</evidence>
<proteinExistence type="predicted"/>
<feature type="region of interest" description="Disordered" evidence="1">
    <location>
        <begin position="73"/>
        <end position="225"/>
    </location>
</feature>
<feature type="compositionally biased region" description="Low complexity" evidence="1">
    <location>
        <begin position="310"/>
        <end position="322"/>
    </location>
</feature>
<sequence length="366" mass="40868">MTQDFQDLLQEYTAASATVKEAEHEPTREEENEEDYSNDNDYDQGEIDLTHDEVWDDSALIEAWDAAVKQYETFHSKHGNTKDTATKSKKKKQEEQAVPSVPPKRAKATLNNGAPSNTADSRKSPESEQKAEHLPINGDSASSFTEYTIMERKPSFKKVDKPAFEHFTRPGQPPNQRQQQQQKRGETRSAANSVKGNTNGRPKATPHLAKNGSSMTERAPTLTPMDAATIAYYESLGYYYDPNFTSYETSQEDDGEQLLQPEMEQEHAHSGEQEDMADGVEDENENEQPQEHSGHARPWGSTRPSSKNRASAAPAAVPAVAATQLYPTYPYGTPSSQPFAHNPYHHHYHPSSYPPHAPGFGFHSAY</sequence>
<feature type="compositionally biased region" description="Basic and acidic residues" evidence="1">
    <location>
        <begin position="149"/>
        <end position="168"/>
    </location>
</feature>
<feature type="compositionally biased region" description="Polar residues" evidence="1">
    <location>
        <begin position="189"/>
        <end position="200"/>
    </location>
</feature>